<gene>
    <name evidence="1" type="ORF">PN645_03975</name>
</gene>
<sequence length="389" mass="45636">MSNIKYCIRIGILFLAGIIVFGCNEDRQNEKDSDIFQINIPLTSGDKPLFADSLFCGKEIVPLETTSECLISQIDKLEIADDKLYLLDDEQDFIFIFSRQGKFINKIDDIGRGPEEYYELSDFHIDDSLIYVTVGSGRNKVMCYDLNGVYQKSFATGYPAQRITTDSNYIYVYYNFWNRNRYNVGVYDKKENRLVKCYKQFPKQQEGVGNNTRCWTSCNNKVYASFRYEYNIYELTPDTCRIIASIDYGKKYMFPKEWHTYSYQQTNNYRENTGGVLHSPVVYGCSSLFITPKRTVFSFVHNHHINLCIIDNETKDFRFGVPWPNKYYWNIFGSSPVYMTDEYMVNFTEASSIVSYREQKGKIPDLAQEWALNIKEDDNPCLYFYKLKN</sequence>
<comment type="caution">
    <text evidence="1">The sequence shown here is derived from an EMBL/GenBank/DDBJ whole genome shotgun (WGS) entry which is preliminary data.</text>
</comment>
<dbReference type="Gene3D" id="2.120.10.30">
    <property type="entry name" value="TolB, C-terminal domain"/>
    <property type="match status" value="1"/>
</dbReference>
<dbReference type="AlphaFoldDB" id="A0AAW6FG18"/>
<dbReference type="InterPro" id="IPR011042">
    <property type="entry name" value="6-blade_b-propeller_TolB-like"/>
</dbReference>
<dbReference type="RefSeq" id="WP_272053903.1">
    <property type="nucleotide sequence ID" value="NZ_JAQMRB010000001.1"/>
</dbReference>
<organism evidence="1 2">
    <name type="scientific">Odoribacter splanchnicus</name>
    <dbReference type="NCBI Taxonomy" id="28118"/>
    <lineage>
        <taxon>Bacteria</taxon>
        <taxon>Pseudomonadati</taxon>
        <taxon>Bacteroidota</taxon>
        <taxon>Bacteroidia</taxon>
        <taxon>Bacteroidales</taxon>
        <taxon>Odoribacteraceae</taxon>
        <taxon>Odoribacter</taxon>
    </lineage>
</organism>
<evidence type="ECO:0000313" key="2">
    <source>
        <dbReference type="Proteomes" id="UP001212263"/>
    </source>
</evidence>
<dbReference type="PROSITE" id="PS51257">
    <property type="entry name" value="PROKAR_LIPOPROTEIN"/>
    <property type="match status" value="1"/>
</dbReference>
<proteinExistence type="predicted"/>
<dbReference type="SUPFAM" id="SSF63825">
    <property type="entry name" value="YWTD domain"/>
    <property type="match status" value="1"/>
</dbReference>
<dbReference type="EMBL" id="JAQMRD010000003">
    <property type="protein sequence ID" value="MDB9222162.1"/>
    <property type="molecule type" value="Genomic_DNA"/>
</dbReference>
<accession>A0AAW6FG18</accession>
<evidence type="ECO:0000313" key="1">
    <source>
        <dbReference type="EMBL" id="MDB9222162.1"/>
    </source>
</evidence>
<dbReference type="Proteomes" id="UP001212263">
    <property type="component" value="Unassembled WGS sequence"/>
</dbReference>
<reference evidence="1" key="1">
    <citation type="submission" date="2023-01" db="EMBL/GenBank/DDBJ databases">
        <title>Human gut microbiome strain richness.</title>
        <authorList>
            <person name="Chen-Liaw A."/>
        </authorList>
    </citation>
    <scope>NUCLEOTIDE SEQUENCE</scope>
    <source>
        <strain evidence="1">RTP21484st1_B7_RTP21484_190118</strain>
    </source>
</reference>
<dbReference type="Pfam" id="PF17170">
    <property type="entry name" value="DUF5128"/>
    <property type="match status" value="1"/>
</dbReference>
<name>A0AAW6FG18_9BACT</name>
<protein>
    <submittedName>
        <fullName evidence="1">6-bladed beta-propeller</fullName>
    </submittedName>
</protein>